<dbReference type="PANTHER" id="PTHR46494">
    <property type="entry name" value="CORA FAMILY METAL ION TRANSPORTER (EUROFUNG)"/>
    <property type="match status" value="1"/>
</dbReference>
<evidence type="ECO:0000256" key="8">
    <source>
        <dbReference type="SAM" id="Phobius"/>
    </source>
</evidence>
<dbReference type="Proteomes" id="UP001149140">
    <property type="component" value="Unassembled WGS sequence"/>
</dbReference>
<accession>A0A9X3MTB2</accession>
<dbReference type="AlphaFoldDB" id="A0A9X3MTB2"/>
<comment type="subcellular location">
    <subcellularLocation>
        <location evidence="1">Cell membrane</location>
        <topology evidence="1">Multi-pass membrane protein</topology>
    </subcellularLocation>
</comment>
<feature type="transmembrane region" description="Helical" evidence="8">
    <location>
        <begin position="252"/>
        <end position="276"/>
    </location>
</feature>
<evidence type="ECO:0000256" key="3">
    <source>
        <dbReference type="ARBA" id="ARBA00022448"/>
    </source>
</evidence>
<dbReference type="PANTHER" id="PTHR46494:SF1">
    <property type="entry name" value="CORA FAMILY METAL ION TRANSPORTER (EUROFUNG)"/>
    <property type="match status" value="1"/>
</dbReference>
<name>A0A9X3MTB2_9ACTN</name>
<keyword evidence="3" id="KW-0813">Transport</keyword>
<dbReference type="Gene3D" id="1.20.58.340">
    <property type="entry name" value="Magnesium transport protein CorA, transmembrane region"/>
    <property type="match status" value="2"/>
</dbReference>
<dbReference type="GO" id="GO:0050897">
    <property type="term" value="F:cobalt ion binding"/>
    <property type="evidence" value="ECO:0007669"/>
    <property type="project" value="TreeGrafter"/>
</dbReference>
<evidence type="ECO:0000256" key="1">
    <source>
        <dbReference type="ARBA" id="ARBA00004651"/>
    </source>
</evidence>
<gene>
    <name evidence="9" type="ORF">OM076_20350</name>
</gene>
<dbReference type="InterPro" id="IPR002523">
    <property type="entry name" value="MgTranspt_CorA/ZnTranspt_ZntB"/>
</dbReference>
<reference evidence="9" key="1">
    <citation type="submission" date="2022-10" db="EMBL/GenBank/DDBJ databases">
        <title>The WGS of Solirubrobacter ginsenosidimutans DSM 21036.</title>
        <authorList>
            <person name="Jiang Z."/>
        </authorList>
    </citation>
    <scope>NUCLEOTIDE SEQUENCE</scope>
    <source>
        <strain evidence="9">DSM 21036</strain>
    </source>
</reference>
<dbReference type="InterPro" id="IPR045863">
    <property type="entry name" value="CorA_TM1_TM2"/>
</dbReference>
<evidence type="ECO:0000256" key="5">
    <source>
        <dbReference type="ARBA" id="ARBA00022692"/>
    </source>
</evidence>
<evidence type="ECO:0008006" key="11">
    <source>
        <dbReference type="Google" id="ProtNLM"/>
    </source>
</evidence>
<evidence type="ECO:0000256" key="4">
    <source>
        <dbReference type="ARBA" id="ARBA00022475"/>
    </source>
</evidence>
<evidence type="ECO:0000256" key="7">
    <source>
        <dbReference type="ARBA" id="ARBA00023136"/>
    </source>
</evidence>
<dbReference type="SUPFAM" id="SSF144083">
    <property type="entry name" value="Magnesium transport protein CorA, transmembrane region"/>
    <property type="match status" value="1"/>
</dbReference>
<protein>
    <recommendedName>
        <fullName evidence="11">Magnesium transporter CorA</fullName>
    </recommendedName>
</protein>
<proteinExistence type="inferred from homology"/>
<evidence type="ECO:0000313" key="9">
    <source>
        <dbReference type="EMBL" id="MDA0162636.1"/>
    </source>
</evidence>
<keyword evidence="4" id="KW-1003">Cell membrane</keyword>
<sequence>MGEIFYGIDALTRERVAALRAQGQFFWLDVSLADTSSDDVIELVEPARHALSSLSQGGATRTSRAFIADDVSIAFALQCYVELNAQTDQTSFRLRPLKVHVVVTADYLVTLHEERVSLPAALLDRTPGGSGPHIVHAVLDAMLASSFDALDEVELTLDALAAMWTDGDETLVPRATLREAAARLATMRRSLTAEETVLARVTVEIGALRGFDGSDGPSFEQLREHVNRLLASIDAAANAMGMLLDLQLNQRAYLVSVVATIFVPLTFLTGFFGMNFGWMVDHTRSPSAFWLLGVAVPVVSGALLWRLLMRRMVTGGAPRGR</sequence>
<comment type="caution">
    <text evidence="9">The sequence shown here is derived from an EMBL/GenBank/DDBJ whole genome shotgun (WGS) entry which is preliminary data.</text>
</comment>
<evidence type="ECO:0000256" key="2">
    <source>
        <dbReference type="ARBA" id="ARBA00009765"/>
    </source>
</evidence>
<dbReference type="GO" id="GO:0015087">
    <property type="term" value="F:cobalt ion transmembrane transporter activity"/>
    <property type="evidence" value="ECO:0007669"/>
    <property type="project" value="TreeGrafter"/>
</dbReference>
<dbReference type="InterPro" id="IPR045861">
    <property type="entry name" value="CorA_cytoplasmic_dom"/>
</dbReference>
<evidence type="ECO:0000256" key="6">
    <source>
        <dbReference type="ARBA" id="ARBA00022989"/>
    </source>
</evidence>
<keyword evidence="6 8" id="KW-1133">Transmembrane helix</keyword>
<keyword evidence="10" id="KW-1185">Reference proteome</keyword>
<comment type="similarity">
    <text evidence="2">Belongs to the CorA metal ion transporter (MIT) (TC 1.A.35) family.</text>
</comment>
<dbReference type="GO" id="GO:0000287">
    <property type="term" value="F:magnesium ion binding"/>
    <property type="evidence" value="ECO:0007669"/>
    <property type="project" value="TreeGrafter"/>
</dbReference>
<feature type="transmembrane region" description="Helical" evidence="8">
    <location>
        <begin position="288"/>
        <end position="309"/>
    </location>
</feature>
<dbReference type="Pfam" id="PF01544">
    <property type="entry name" value="CorA"/>
    <property type="match status" value="1"/>
</dbReference>
<dbReference type="EMBL" id="JAPDOD010000019">
    <property type="protein sequence ID" value="MDA0162636.1"/>
    <property type="molecule type" value="Genomic_DNA"/>
</dbReference>
<dbReference type="GO" id="GO:0005886">
    <property type="term" value="C:plasma membrane"/>
    <property type="evidence" value="ECO:0007669"/>
    <property type="project" value="UniProtKB-SubCell"/>
</dbReference>
<keyword evidence="7 8" id="KW-0472">Membrane</keyword>
<dbReference type="SUPFAM" id="SSF143865">
    <property type="entry name" value="CorA soluble domain-like"/>
    <property type="match status" value="1"/>
</dbReference>
<evidence type="ECO:0000313" key="10">
    <source>
        <dbReference type="Proteomes" id="UP001149140"/>
    </source>
</evidence>
<keyword evidence="5 8" id="KW-0812">Transmembrane</keyword>
<organism evidence="9 10">
    <name type="scientific">Solirubrobacter ginsenosidimutans</name>
    <dbReference type="NCBI Taxonomy" id="490573"/>
    <lineage>
        <taxon>Bacteria</taxon>
        <taxon>Bacillati</taxon>
        <taxon>Actinomycetota</taxon>
        <taxon>Thermoleophilia</taxon>
        <taxon>Solirubrobacterales</taxon>
        <taxon>Solirubrobacteraceae</taxon>
        <taxon>Solirubrobacter</taxon>
    </lineage>
</organism>
<dbReference type="GO" id="GO:0015095">
    <property type="term" value="F:magnesium ion transmembrane transporter activity"/>
    <property type="evidence" value="ECO:0007669"/>
    <property type="project" value="TreeGrafter"/>
</dbReference>
<dbReference type="RefSeq" id="WP_372518060.1">
    <property type="nucleotide sequence ID" value="NZ_JAPDOD010000019.1"/>
</dbReference>